<feature type="domain" description="Transposase IS200-like" evidence="1">
    <location>
        <begin position="61"/>
        <end position="126"/>
    </location>
</feature>
<dbReference type="Proteomes" id="UP000229976">
    <property type="component" value="Unassembled WGS sequence"/>
</dbReference>
<reference evidence="2 3" key="1">
    <citation type="submission" date="2017-09" db="EMBL/GenBank/DDBJ databases">
        <title>Depth-based differentiation of microbial function through sediment-hosted aquifers and enrichment of novel symbionts in the deep terrestrial subsurface.</title>
        <authorList>
            <person name="Probst A.J."/>
            <person name="Ladd B."/>
            <person name="Jarett J.K."/>
            <person name="Geller-Mcgrath D.E."/>
            <person name="Sieber C.M."/>
            <person name="Emerson J.B."/>
            <person name="Anantharaman K."/>
            <person name="Thomas B.C."/>
            <person name="Malmstrom R."/>
            <person name="Stieglmeier M."/>
            <person name="Klingl A."/>
            <person name="Woyke T."/>
            <person name="Ryan C.M."/>
            <person name="Banfield J.F."/>
        </authorList>
    </citation>
    <scope>NUCLEOTIDE SEQUENCE [LARGE SCALE GENOMIC DNA]</scope>
    <source>
        <strain evidence="2">CG23_combo_of_CG06-09_8_20_14_all_39_17</strain>
    </source>
</reference>
<evidence type="ECO:0000313" key="2">
    <source>
        <dbReference type="EMBL" id="PIP22551.1"/>
    </source>
</evidence>
<dbReference type="GO" id="GO:0003677">
    <property type="term" value="F:DNA binding"/>
    <property type="evidence" value="ECO:0007669"/>
    <property type="project" value="InterPro"/>
</dbReference>
<feature type="non-terminal residue" evidence="2">
    <location>
        <position position="128"/>
    </location>
</feature>
<sequence>MPYRKEQFINEEIYHIVIRGIDENLIFKNIDDYYRGIFSIYEFNTIKQVTIRERRSIRAKIKAEMKTNRDPISVTDSREKLVEILCFCFMPNHMHLLLRQIKDNGISKFMAKFGIGYGGYFNRKYSRK</sequence>
<proteinExistence type="predicted"/>
<dbReference type="InterPro" id="IPR002686">
    <property type="entry name" value="Transposase_17"/>
</dbReference>
<dbReference type="GO" id="GO:0004803">
    <property type="term" value="F:transposase activity"/>
    <property type="evidence" value="ECO:0007669"/>
    <property type="project" value="InterPro"/>
</dbReference>
<dbReference type="InterPro" id="IPR036515">
    <property type="entry name" value="Transposase_17_sf"/>
</dbReference>
<dbReference type="PANTHER" id="PTHR34322:SF2">
    <property type="entry name" value="TRANSPOSASE IS200-LIKE DOMAIN-CONTAINING PROTEIN"/>
    <property type="match status" value="1"/>
</dbReference>
<dbReference type="EMBL" id="PCRO01000042">
    <property type="protein sequence ID" value="PIP22551.1"/>
    <property type="molecule type" value="Genomic_DNA"/>
</dbReference>
<evidence type="ECO:0000259" key="1">
    <source>
        <dbReference type="Pfam" id="PF01797"/>
    </source>
</evidence>
<dbReference type="GO" id="GO:0006313">
    <property type="term" value="P:DNA transposition"/>
    <property type="evidence" value="ECO:0007669"/>
    <property type="project" value="InterPro"/>
</dbReference>
<evidence type="ECO:0000313" key="3">
    <source>
        <dbReference type="Proteomes" id="UP000229976"/>
    </source>
</evidence>
<protein>
    <recommendedName>
        <fullName evidence="1">Transposase IS200-like domain-containing protein</fullName>
    </recommendedName>
</protein>
<dbReference type="PANTHER" id="PTHR34322">
    <property type="entry name" value="TRANSPOSASE, Y1_TNP DOMAIN-CONTAINING"/>
    <property type="match status" value="1"/>
</dbReference>
<comment type="caution">
    <text evidence="2">The sequence shown here is derived from an EMBL/GenBank/DDBJ whole genome shotgun (WGS) entry which is preliminary data.</text>
</comment>
<dbReference type="SUPFAM" id="SSF143422">
    <property type="entry name" value="Transposase IS200-like"/>
    <property type="match status" value="1"/>
</dbReference>
<dbReference type="AlphaFoldDB" id="A0A2G9YVP8"/>
<name>A0A2G9YVP8_9BACT</name>
<gene>
    <name evidence="2" type="ORF">COX37_03350</name>
</gene>
<organism evidence="2 3">
    <name type="scientific">Candidatus Nealsonbacteria bacterium CG23_combo_of_CG06-09_8_20_14_all_39_17</name>
    <dbReference type="NCBI Taxonomy" id="1974722"/>
    <lineage>
        <taxon>Bacteria</taxon>
        <taxon>Candidatus Nealsoniibacteriota</taxon>
    </lineage>
</organism>
<dbReference type="Gene3D" id="3.30.70.1290">
    <property type="entry name" value="Transposase IS200-like"/>
    <property type="match status" value="1"/>
</dbReference>
<dbReference type="Pfam" id="PF01797">
    <property type="entry name" value="Y1_Tnp"/>
    <property type="match status" value="1"/>
</dbReference>
<accession>A0A2G9YVP8</accession>